<proteinExistence type="predicted"/>
<name>A0A7V1PVD0_CALAY</name>
<accession>A0A7V1PVD0</accession>
<evidence type="ECO:0000256" key="1">
    <source>
        <dbReference type="ARBA" id="ARBA00004141"/>
    </source>
</evidence>
<organism evidence="7">
    <name type="scientific">Caldithrix abyssi</name>
    <dbReference type="NCBI Taxonomy" id="187145"/>
    <lineage>
        <taxon>Bacteria</taxon>
        <taxon>Pseudomonadati</taxon>
        <taxon>Calditrichota</taxon>
        <taxon>Calditrichia</taxon>
        <taxon>Calditrichales</taxon>
        <taxon>Calditrichaceae</taxon>
        <taxon>Caldithrix</taxon>
    </lineage>
</organism>
<dbReference type="GO" id="GO:0046872">
    <property type="term" value="F:metal ion binding"/>
    <property type="evidence" value="ECO:0007669"/>
    <property type="project" value="UniProtKB-KW"/>
</dbReference>
<evidence type="ECO:0000256" key="2">
    <source>
        <dbReference type="ARBA" id="ARBA00022692"/>
    </source>
</evidence>
<evidence type="ECO:0000313" key="7">
    <source>
        <dbReference type="EMBL" id="HED11385.1"/>
    </source>
</evidence>
<evidence type="ECO:0000256" key="3">
    <source>
        <dbReference type="ARBA" id="ARBA00022989"/>
    </source>
</evidence>
<keyword evidence="5" id="KW-0862">Zinc</keyword>
<dbReference type="Pfam" id="PF03006">
    <property type="entry name" value="HlyIII"/>
    <property type="match status" value="1"/>
</dbReference>
<sequence>LSWGMALTGIILKIFFTGRYNLLSTLMYVFMGWLIVFVISPLMDRLAADGLRWLFAGGAAYTLGAVIYSIKKIKLNHAIFHLFVLLGSFCHFMAVYFYVLPPAA</sequence>
<dbReference type="EMBL" id="DRLD01000329">
    <property type="protein sequence ID" value="HED11385.1"/>
    <property type="molecule type" value="Genomic_DNA"/>
</dbReference>
<keyword evidence="3 6" id="KW-1133">Transmembrane helix</keyword>
<dbReference type="InterPro" id="IPR004254">
    <property type="entry name" value="AdipoR/HlyIII-related"/>
</dbReference>
<comment type="subcellular location">
    <subcellularLocation>
        <location evidence="1">Membrane</location>
        <topology evidence="1">Multi-pass membrane protein</topology>
    </subcellularLocation>
</comment>
<comment type="caution">
    <text evidence="7">The sequence shown here is derived from an EMBL/GenBank/DDBJ whole genome shotgun (WGS) entry which is preliminary data.</text>
</comment>
<feature type="non-terminal residue" evidence="7">
    <location>
        <position position="1"/>
    </location>
</feature>
<feature type="transmembrane region" description="Helical" evidence="6">
    <location>
        <begin position="79"/>
        <end position="99"/>
    </location>
</feature>
<protein>
    <submittedName>
        <fullName evidence="7">Hemolysin D</fullName>
    </submittedName>
</protein>
<dbReference type="AlphaFoldDB" id="A0A7V1PVD0"/>
<dbReference type="Proteomes" id="UP000886005">
    <property type="component" value="Unassembled WGS sequence"/>
</dbReference>
<evidence type="ECO:0000256" key="6">
    <source>
        <dbReference type="SAM" id="Phobius"/>
    </source>
</evidence>
<reference evidence="7" key="1">
    <citation type="journal article" date="2020" name="mSystems">
        <title>Genome- and Community-Level Interaction Insights into Carbon Utilization and Element Cycling Functions of Hydrothermarchaeota in Hydrothermal Sediment.</title>
        <authorList>
            <person name="Zhou Z."/>
            <person name="Liu Y."/>
            <person name="Xu W."/>
            <person name="Pan J."/>
            <person name="Luo Z.H."/>
            <person name="Li M."/>
        </authorList>
    </citation>
    <scope>NUCLEOTIDE SEQUENCE [LARGE SCALE GENOMIC DNA]</scope>
    <source>
        <strain evidence="7">HyVt-456</strain>
    </source>
</reference>
<feature type="transmembrane region" description="Helical" evidence="6">
    <location>
        <begin position="51"/>
        <end position="70"/>
    </location>
</feature>
<evidence type="ECO:0000256" key="5">
    <source>
        <dbReference type="PIRSR" id="PIRSR604254-1"/>
    </source>
</evidence>
<feature type="binding site" evidence="5">
    <location>
        <position position="77"/>
    </location>
    <ligand>
        <name>Zn(2+)</name>
        <dbReference type="ChEBI" id="CHEBI:29105"/>
    </ligand>
</feature>
<keyword evidence="2 6" id="KW-0812">Transmembrane</keyword>
<keyword evidence="5" id="KW-0479">Metal-binding</keyword>
<gene>
    <name evidence="7" type="ORF">ENJ10_11905</name>
</gene>
<keyword evidence="4 6" id="KW-0472">Membrane</keyword>
<dbReference type="GO" id="GO:0016020">
    <property type="term" value="C:membrane"/>
    <property type="evidence" value="ECO:0007669"/>
    <property type="project" value="UniProtKB-SubCell"/>
</dbReference>
<feature type="binding site" evidence="5">
    <location>
        <position position="81"/>
    </location>
    <ligand>
        <name>Zn(2+)</name>
        <dbReference type="ChEBI" id="CHEBI:29105"/>
    </ligand>
</feature>
<feature type="transmembrane region" description="Helical" evidence="6">
    <location>
        <begin position="20"/>
        <end position="39"/>
    </location>
</feature>
<evidence type="ECO:0000256" key="4">
    <source>
        <dbReference type="ARBA" id="ARBA00023136"/>
    </source>
</evidence>